<evidence type="ECO:0000313" key="3">
    <source>
        <dbReference type="Proteomes" id="UP000321261"/>
    </source>
</evidence>
<reference evidence="2 3" key="1">
    <citation type="submission" date="2019-06" db="EMBL/GenBank/DDBJ databases">
        <title>Sequencing the genomes of 1000 actinobacteria strains.</title>
        <authorList>
            <person name="Klenk H.-P."/>
        </authorList>
    </citation>
    <scope>NUCLEOTIDE SEQUENCE [LARGE SCALE GENOMIC DNA]</scope>
    <source>
        <strain evidence="2 3">DSM 45671</strain>
    </source>
</reference>
<dbReference type="AlphaFoldDB" id="A0A561SZR5"/>
<name>A0A561SZR5_9PSEU</name>
<accession>A0A561SZR5</accession>
<keyword evidence="2" id="KW-0413">Isomerase</keyword>
<sequence>MPVAYASPPAPFTLGAMCFRDRPFPQILAAASSGGFPGIGLTVGQCVSALERGIPLEEIPKRLADAGLTLAEFELVRLGDNGPTRHANGLVEELIETLRPDRVHTAAFTGDLPAAADRFAELCERHPDTLIAVEFMPYSVVRDLPEARRLVAHAGAPNAAIVLDIVHFFRSGSAVDEIDADCLRDVAVVQLSDVSSRPGVDLAREARHLRTYPGRGTLDTVGFLRRVRESTAELPPISVEPVSDALERLPLEVVAEEIVFSTLGVLEQSARS</sequence>
<dbReference type="PANTHER" id="PTHR12110:SF48">
    <property type="entry name" value="BLL3656 PROTEIN"/>
    <property type="match status" value="1"/>
</dbReference>
<dbReference type="InterPro" id="IPR013022">
    <property type="entry name" value="Xyl_isomerase-like_TIM-brl"/>
</dbReference>
<dbReference type="Gene3D" id="3.20.20.150">
    <property type="entry name" value="Divalent-metal-dependent TIM barrel enzymes"/>
    <property type="match status" value="1"/>
</dbReference>
<dbReference type="Proteomes" id="UP000321261">
    <property type="component" value="Unassembled WGS sequence"/>
</dbReference>
<protein>
    <submittedName>
        <fullName evidence="2">Sugar phosphate isomerase/epimerase</fullName>
    </submittedName>
</protein>
<dbReference type="GO" id="GO:0016853">
    <property type="term" value="F:isomerase activity"/>
    <property type="evidence" value="ECO:0007669"/>
    <property type="project" value="UniProtKB-KW"/>
</dbReference>
<dbReference type="EMBL" id="VIWU01000001">
    <property type="protein sequence ID" value="TWF80341.1"/>
    <property type="molecule type" value="Genomic_DNA"/>
</dbReference>
<dbReference type="PANTHER" id="PTHR12110">
    <property type="entry name" value="HYDROXYPYRUVATE ISOMERASE"/>
    <property type="match status" value="1"/>
</dbReference>
<dbReference type="RefSeq" id="WP_212612726.1">
    <property type="nucleotide sequence ID" value="NZ_VIWU01000001.1"/>
</dbReference>
<proteinExistence type="predicted"/>
<evidence type="ECO:0000313" key="2">
    <source>
        <dbReference type="EMBL" id="TWF80341.1"/>
    </source>
</evidence>
<evidence type="ECO:0000259" key="1">
    <source>
        <dbReference type="Pfam" id="PF01261"/>
    </source>
</evidence>
<keyword evidence="3" id="KW-1185">Reference proteome</keyword>
<gene>
    <name evidence="2" type="ORF">FHX44_116284</name>
</gene>
<dbReference type="SUPFAM" id="SSF51658">
    <property type="entry name" value="Xylose isomerase-like"/>
    <property type="match status" value="1"/>
</dbReference>
<dbReference type="InterPro" id="IPR036237">
    <property type="entry name" value="Xyl_isomerase-like_sf"/>
</dbReference>
<organism evidence="2 3">
    <name type="scientific">Pseudonocardia hierapolitana</name>
    <dbReference type="NCBI Taxonomy" id="1128676"/>
    <lineage>
        <taxon>Bacteria</taxon>
        <taxon>Bacillati</taxon>
        <taxon>Actinomycetota</taxon>
        <taxon>Actinomycetes</taxon>
        <taxon>Pseudonocardiales</taxon>
        <taxon>Pseudonocardiaceae</taxon>
        <taxon>Pseudonocardia</taxon>
    </lineage>
</organism>
<comment type="caution">
    <text evidence="2">The sequence shown here is derived from an EMBL/GenBank/DDBJ whole genome shotgun (WGS) entry which is preliminary data.</text>
</comment>
<dbReference type="Pfam" id="PF01261">
    <property type="entry name" value="AP_endonuc_2"/>
    <property type="match status" value="1"/>
</dbReference>
<dbReference type="InterPro" id="IPR050312">
    <property type="entry name" value="IolE/XylAMocC-like"/>
</dbReference>
<feature type="domain" description="Xylose isomerase-like TIM barrel" evidence="1">
    <location>
        <begin position="110"/>
        <end position="245"/>
    </location>
</feature>